<keyword evidence="3" id="KW-1185">Reference proteome</keyword>
<dbReference type="AlphaFoldDB" id="A0A371J2L3"/>
<feature type="transmembrane region" description="Helical" evidence="1">
    <location>
        <begin position="346"/>
        <end position="363"/>
    </location>
</feature>
<evidence type="ECO:0000313" key="2">
    <source>
        <dbReference type="EMBL" id="RDY26934.1"/>
    </source>
</evidence>
<feature type="transmembrane region" description="Helical" evidence="1">
    <location>
        <begin position="375"/>
        <end position="395"/>
    </location>
</feature>
<accession>A0A371J2L3</accession>
<protein>
    <submittedName>
        <fullName evidence="2">Zinc ribbon domain-containing protein</fullName>
    </submittedName>
</protein>
<comment type="caution">
    <text evidence="2">The sequence shown here is derived from an EMBL/GenBank/DDBJ whole genome shotgun (WGS) entry which is preliminary data.</text>
</comment>
<feature type="transmembrane region" description="Helical" evidence="1">
    <location>
        <begin position="90"/>
        <end position="110"/>
    </location>
</feature>
<proteinExistence type="predicted"/>
<evidence type="ECO:0000256" key="1">
    <source>
        <dbReference type="SAM" id="Phobius"/>
    </source>
</evidence>
<dbReference type="RefSeq" id="WP_094368048.1">
    <property type="nucleotide sequence ID" value="NZ_NOJY02000018.1"/>
</dbReference>
<name>A0A371J2L3_9FIRM</name>
<sequence length="455" mass="49662">MDSSESRKNEFRNYYKDDGSSVKNIGINNFTLKKKINLDCSNCSGKNTTGSNYCKFCGESLDEIVPLRGKTISSDNGLRGILEICNIKSVLLTSGCSVFILFLISLLLKITIYMHGSKISSMINPIHILLGMNLGSLNTYSNSMVGTGQTILSVGLLALLVLPAIALTISNIVFLKKENRNAKETFINSLGVGITYGLILAILSISTKSRISSNDMFNYGFVVGFEYDFLGVLINGIIIGFLCSFFVGYKKKYEKDNTYLAIFKIAAKTLIIAYISIFVILMLLKLGKSNFLFELGLGRFVNDLNLGVLLSQVSAYIFAIANFAVVTINNSTIGLLNIASNGDLKLIIYAITALTALTLLLAGCKLRTKYKYDGIKPVLVLSISYSILIGILALLTKVSINTSVGILSITNINADIFIGFSVISAMISSFIYSFIVALLGYKLNVLDNTVEDKYE</sequence>
<feature type="transmembrane region" description="Helical" evidence="1">
    <location>
        <begin position="186"/>
        <end position="207"/>
    </location>
</feature>
<feature type="transmembrane region" description="Helical" evidence="1">
    <location>
        <begin position="416"/>
        <end position="441"/>
    </location>
</feature>
<dbReference type="Proteomes" id="UP000215694">
    <property type="component" value="Unassembled WGS sequence"/>
</dbReference>
<keyword evidence="1" id="KW-1133">Transmembrane helix</keyword>
<feature type="transmembrane region" description="Helical" evidence="1">
    <location>
        <begin position="152"/>
        <end position="174"/>
    </location>
</feature>
<reference evidence="2 3" key="1">
    <citation type="journal article" date="2017" name="Genome Announc.">
        <title>Draft Genome Sequence of Romboutsia weinsteinii sp. nov. Strain CCRI-19649(T) Isolated from Surface Water.</title>
        <authorList>
            <person name="Maheux A.F."/>
            <person name="Boudreau D.K."/>
            <person name="Berube E."/>
            <person name="Boissinot M."/>
            <person name="Cantin P."/>
            <person name="Raymond F."/>
            <person name="Corbeil J."/>
            <person name="Omar R.F."/>
            <person name="Bergeron M.G."/>
        </authorList>
    </citation>
    <scope>NUCLEOTIDE SEQUENCE [LARGE SCALE GENOMIC DNA]</scope>
    <source>
        <strain evidence="2 3">CCRI-19649</strain>
    </source>
</reference>
<feature type="transmembrane region" description="Helical" evidence="1">
    <location>
        <begin position="261"/>
        <end position="284"/>
    </location>
</feature>
<organism evidence="2 3">
    <name type="scientific">Romboutsia weinsteinii</name>
    <dbReference type="NCBI Taxonomy" id="2020949"/>
    <lineage>
        <taxon>Bacteria</taxon>
        <taxon>Bacillati</taxon>
        <taxon>Bacillota</taxon>
        <taxon>Clostridia</taxon>
        <taxon>Peptostreptococcales</taxon>
        <taxon>Peptostreptococcaceae</taxon>
        <taxon>Romboutsia</taxon>
    </lineage>
</organism>
<feature type="transmembrane region" description="Helical" evidence="1">
    <location>
        <begin position="304"/>
        <end position="325"/>
    </location>
</feature>
<feature type="transmembrane region" description="Helical" evidence="1">
    <location>
        <begin position="227"/>
        <end position="249"/>
    </location>
</feature>
<dbReference type="EMBL" id="NOJY02000018">
    <property type="protein sequence ID" value="RDY26934.1"/>
    <property type="molecule type" value="Genomic_DNA"/>
</dbReference>
<evidence type="ECO:0000313" key="3">
    <source>
        <dbReference type="Proteomes" id="UP000215694"/>
    </source>
</evidence>
<gene>
    <name evidence="2" type="ORF">CHL78_011400</name>
</gene>
<keyword evidence="1" id="KW-0812">Transmembrane</keyword>
<keyword evidence="1" id="KW-0472">Membrane</keyword>
<dbReference type="OrthoDB" id="1750859at2"/>